<dbReference type="EMBL" id="JARKIB010000013">
    <property type="protein sequence ID" value="KAJ7773306.1"/>
    <property type="molecule type" value="Genomic_DNA"/>
</dbReference>
<comment type="caution">
    <text evidence="5">The sequence shown here is derived from an EMBL/GenBank/DDBJ whole genome shotgun (WGS) entry which is preliminary data.</text>
</comment>
<dbReference type="Gene3D" id="3.10.490.10">
    <property type="entry name" value="Gamma-glutamyl cyclotransferase-like"/>
    <property type="match status" value="1"/>
</dbReference>
<dbReference type="Proteomes" id="UP001215598">
    <property type="component" value="Unassembled WGS sequence"/>
</dbReference>
<dbReference type="InterPro" id="IPR009288">
    <property type="entry name" value="AIG2-like_dom"/>
</dbReference>
<dbReference type="PANTHER" id="PTHR31544:SF2">
    <property type="entry name" value="AIG2-LIKE PROTEIN D"/>
    <property type="match status" value="1"/>
</dbReference>
<proteinExistence type="inferred from homology"/>
<feature type="domain" description="Gamma-glutamylcyclotransferase AIG2-like" evidence="4">
    <location>
        <begin position="40"/>
        <end position="151"/>
    </location>
</feature>
<evidence type="ECO:0000259" key="4">
    <source>
        <dbReference type="Pfam" id="PF06094"/>
    </source>
</evidence>
<dbReference type="Pfam" id="PF06094">
    <property type="entry name" value="GGACT"/>
    <property type="match status" value="1"/>
</dbReference>
<evidence type="ECO:0000313" key="5">
    <source>
        <dbReference type="EMBL" id="KAJ7773306.1"/>
    </source>
</evidence>
<keyword evidence="2" id="KW-0808">Transferase</keyword>
<keyword evidence="6" id="KW-1185">Reference proteome</keyword>
<dbReference type="InterPro" id="IPR045038">
    <property type="entry name" value="AIG2-like"/>
</dbReference>
<comment type="similarity">
    <text evidence="1">Belongs to the gamma-glutamylcyclotransferase family.</text>
</comment>
<dbReference type="GO" id="GO:0016740">
    <property type="term" value="F:transferase activity"/>
    <property type="evidence" value="ECO:0007669"/>
    <property type="project" value="UniProtKB-KW"/>
</dbReference>
<dbReference type="InterPro" id="IPR036568">
    <property type="entry name" value="GGCT-like_sf"/>
</dbReference>
<evidence type="ECO:0000256" key="2">
    <source>
        <dbReference type="ARBA" id="ARBA00022679"/>
    </source>
</evidence>
<dbReference type="AlphaFoldDB" id="A0AAD7NSF9"/>
<evidence type="ECO:0000256" key="1">
    <source>
        <dbReference type="ARBA" id="ARBA00008861"/>
    </source>
</evidence>
<accession>A0AAD7NSF9</accession>
<gene>
    <name evidence="5" type="ORF">B0H16DRAFT_1511833</name>
</gene>
<reference evidence="5" key="1">
    <citation type="submission" date="2023-03" db="EMBL/GenBank/DDBJ databases">
        <title>Massive genome expansion in bonnet fungi (Mycena s.s.) driven by repeated elements and novel gene families across ecological guilds.</title>
        <authorList>
            <consortium name="Lawrence Berkeley National Laboratory"/>
            <person name="Harder C.B."/>
            <person name="Miyauchi S."/>
            <person name="Viragh M."/>
            <person name="Kuo A."/>
            <person name="Thoen E."/>
            <person name="Andreopoulos B."/>
            <person name="Lu D."/>
            <person name="Skrede I."/>
            <person name="Drula E."/>
            <person name="Henrissat B."/>
            <person name="Morin E."/>
            <person name="Kohler A."/>
            <person name="Barry K."/>
            <person name="LaButti K."/>
            <person name="Morin E."/>
            <person name="Salamov A."/>
            <person name="Lipzen A."/>
            <person name="Mereny Z."/>
            <person name="Hegedus B."/>
            <person name="Baldrian P."/>
            <person name="Stursova M."/>
            <person name="Weitz H."/>
            <person name="Taylor A."/>
            <person name="Grigoriev I.V."/>
            <person name="Nagy L.G."/>
            <person name="Martin F."/>
            <person name="Kauserud H."/>
        </authorList>
    </citation>
    <scope>NUCLEOTIDE SEQUENCE</scope>
    <source>
        <strain evidence="5">CBHHK182m</strain>
    </source>
</reference>
<dbReference type="SUPFAM" id="SSF110857">
    <property type="entry name" value="Gamma-glutamyl cyclotransferase-like"/>
    <property type="match status" value="1"/>
</dbReference>
<sequence>MVKVDSDLSQRWWSERESSNAREAPSSRNHHIGMPQNSAFFYGTLMHPKILKRVIGNDGSHLRICPAVLLKFTRHKVKFADYPGIIPYSQGQALFDSEPDRETCSVRGTMVTGLSQSDIALLDIFEGSEYTRDKVPVYPLSELVNLADYTMSTATPAPLPSDEELTEPVEVETYVYADISCLMRDIWSFDNFLTQSAWKWYGSGSRNNPDYTEVDRRQAAGSK</sequence>
<dbReference type="PANTHER" id="PTHR31544">
    <property type="entry name" value="AIG2-LIKE PROTEIN D"/>
    <property type="match status" value="1"/>
</dbReference>
<dbReference type="InterPro" id="IPR013024">
    <property type="entry name" value="GGCT-like"/>
</dbReference>
<evidence type="ECO:0000256" key="3">
    <source>
        <dbReference type="ARBA" id="ARBA00030602"/>
    </source>
</evidence>
<evidence type="ECO:0000313" key="6">
    <source>
        <dbReference type="Proteomes" id="UP001215598"/>
    </source>
</evidence>
<protein>
    <recommendedName>
        <fullName evidence="3">Putative gamma-glutamylcyclotransferase</fullName>
    </recommendedName>
</protein>
<dbReference type="CDD" id="cd06661">
    <property type="entry name" value="GGCT_like"/>
    <property type="match status" value="1"/>
</dbReference>
<name>A0AAD7NSF9_9AGAR</name>
<organism evidence="5 6">
    <name type="scientific">Mycena metata</name>
    <dbReference type="NCBI Taxonomy" id="1033252"/>
    <lineage>
        <taxon>Eukaryota</taxon>
        <taxon>Fungi</taxon>
        <taxon>Dikarya</taxon>
        <taxon>Basidiomycota</taxon>
        <taxon>Agaricomycotina</taxon>
        <taxon>Agaricomycetes</taxon>
        <taxon>Agaricomycetidae</taxon>
        <taxon>Agaricales</taxon>
        <taxon>Marasmiineae</taxon>
        <taxon>Mycenaceae</taxon>
        <taxon>Mycena</taxon>
    </lineage>
</organism>